<sequence length="64" mass="7233">MLYNGGFSQSYLYRADGSYTPMNYSSVTNRTGKFGVSGIYGSRDKVEVNSSTQWDTENITIRFN</sequence>
<evidence type="ECO:0000313" key="1">
    <source>
        <dbReference type="EMBL" id="EGY80700.1"/>
    </source>
</evidence>
<dbReference type="AlphaFoldDB" id="G4D1B1"/>
<dbReference type="HOGENOM" id="CLU_2863895_0_0_9"/>
<dbReference type="PATRIC" id="fig|997350.3.peg.185"/>
<organism evidence="1 2">
    <name type="scientific">Peptoniphilus indolicus ATCC 29427</name>
    <dbReference type="NCBI Taxonomy" id="997350"/>
    <lineage>
        <taxon>Bacteria</taxon>
        <taxon>Bacillati</taxon>
        <taxon>Bacillota</taxon>
        <taxon>Tissierellia</taxon>
        <taxon>Tissierellales</taxon>
        <taxon>Peptoniphilaceae</taxon>
        <taxon>Peptoniphilus</taxon>
    </lineage>
</organism>
<gene>
    <name evidence="1" type="ORF">HMPREF9129_0191</name>
</gene>
<accession>G4D1B1</accession>
<proteinExistence type="predicted"/>
<dbReference type="EMBL" id="AGBB01000017">
    <property type="protein sequence ID" value="EGY80700.1"/>
    <property type="molecule type" value="Genomic_DNA"/>
</dbReference>
<comment type="caution">
    <text evidence="1">The sequence shown here is derived from an EMBL/GenBank/DDBJ whole genome shotgun (WGS) entry which is preliminary data.</text>
</comment>
<reference evidence="1 2" key="1">
    <citation type="submission" date="2011-06" db="EMBL/GenBank/DDBJ databases">
        <authorList>
            <person name="Muzny D."/>
            <person name="Qin X."/>
            <person name="Deng J."/>
            <person name="Jiang H."/>
            <person name="Liu Y."/>
            <person name="Qu J."/>
            <person name="Song X.-Z."/>
            <person name="Zhang L."/>
            <person name="Thornton R."/>
            <person name="Coyle M."/>
            <person name="Francisco L."/>
            <person name="Jackson L."/>
            <person name="Javaid M."/>
            <person name="Korchina V."/>
            <person name="Kovar C."/>
            <person name="Mata R."/>
            <person name="Mathew T."/>
            <person name="Ngo R."/>
            <person name="Nguyen L."/>
            <person name="Nguyen N."/>
            <person name="Okwuonu G."/>
            <person name="Ongeri F."/>
            <person name="Pham C."/>
            <person name="Simmons D."/>
            <person name="Wilczek-Boney K."/>
            <person name="Hale W."/>
            <person name="Jakkamsetti A."/>
            <person name="Pham P."/>
            <person name="Ruth R."/>
            <person name="San Lucas F."/>
            <person name="Warren J."/>
            <person name="Zhang J."/>
            <person name="Zhao Z."/>
            <person name="Zhou C."/>
            <person name="Zhu D."/>
            <person name="Lee S."/>
            <person name="Bess C."/>
            <person name="Blankenburg K."/>
            <person name="Forbes L."/>
            <person name="Fu Q."/>
            <person name="Gubbala S."/>
            <person name="Hirani K."/>
            <person name="Jayaseelan J.C."/>
            <person name="Lara F."/>
            <person name="Munidasa M."/>
            <person name="Palculict T."/>
            <person name="Patil S."/>
            <person name="Pu L.-L."/>
            <person name="Saada N."/>
            <person name="Tang L."/>
            <person name="Weissenberger G."/>
            <person name="Zhu Y."/>
            <person name="Hemphill L."/>
            <person name="Shang Y."/>
            <person name="Youmans B."/>
            <person name="Ayvaz T."/>
            <person name="Ross M."/>
            <person name="Santibanez J."/>
            <person name="Aqrawi P."/>
            <person name="Gross S."/>
            <person name="Joshi V."/>
            <person name="Fowler G."/>
            <person name="Nazareth L."/>
            <person name="Reid J."/>
            <person name="Worley K."/>
            <person name="Petrosino J."/>
            <person name="Highlander S."/>
            <person name="Gibbs R."/>
        </authorList>
    </citation>
    <scope>NUCLEOTIDE SEQUENCE [LARGE SCALE GENOMIC DNA]</scope>
    <source>
        <strain evidence="1 2">ATCC 29427</strain>
    </source>
</reference>
<evidence type="ECO:0000313" key="2">
    <source>
        <dbReference type="Proteomes" id="UP000003422"/>
    </source>
</evidence>
<name>G4D1B1_9FIRM</name>
<keyword evidence="2" id="KW-1185">Reference proteome</keyword>
<dbReference type="Proteomes" id="UP000003422">
    <property type="component" value="Unassembled WGS sequence"/>
</dbReference>
<protein>
    <submittedName>
        <fullName evidence="1">Uncharacterized protein</fullName>
    </submittedName>
</protein>